<name>A0ABR9TM89_9FLAO</name>
<protein>
    <submittedName>
        <fullName evidence="1">Uncharacterized protein</fullName>
    </submittedName>
</protein>
<reference evidence="1 2" key="1">
    <citation type="submission" date="2018-07" db="EMBL/GenBank/DDBJ databases">
        <title>Genome assembly of strain KB82.</title>
        <authorList>
            <person name="Kukolya J."/>
            <person name="Horvath B."/>
            <person name="Nagy I."/>
            <person name="Toth A."/>
        </authorList>
    </citation>
    <scope>NUCLEOTIDE SEQUENCE [LARGE SCALE GENOMIC DNA]</scope>
    <source>
        <strain evidence="1 2">Kb82</strain>
    </source>
</reference>
<comment type="caution">
    <text evidence="1">The sequence shown here is derived from an EMBL/GenBank/DDBJ whole genome shotgun (WGS) entry which is preliminary data.</text>
</comment>
<keyword evidence="2" id="KW-1185">Reference proteome</keyword>
<organism evidence="1 2">
    <name type="scientific">Flavobacterium hungaricum</name>
    <dbReference type="NCBI Taxonomy" id="2082725"/>
    <lineage>
        <taxon>Bacteria</taxon>
        <taxon>Pseudomonadati</taxon>
        <taxon>Bacteroidota</taxon>
        <taxon>Flavobacteriia</taxon>
        <taxon>Flavobacteriales</taxon>
        <taxon>Flavobacteriaceae</taxon>
        <taxon>Flavobacterium</taxon>
    </lineage>
</organism>
<dbReference type="Proteomes" id="UP000640614">
    <property type="component" value="Unassembled WGS sequence"/>
</dbReference>
<sequence>MVSKKRVASPNIDDFAVLGRSRFLIDSNDVLGMDKKSGGPWSAAFLNVPYGDASQFWIF</sequence>
<evidence type="ECO:0000313" key="2">
    <source>
        <dbReference type="Proteomes" id="UP000640614"/>
    </source>
</evidence>
<evidence type="ECO:0000313" key="1">
    <source>
        <dbReference type="EMBL" id="MBE8726366.1"/>
    </source>
</evidence>
<accession>A0ABR9TM89</accession>
<dbReference type="EMBL" id="PRDM01000003">
    <property type="protein sequence ID" value="MBE8726366.1"/>
    <property type="molecule type" value="Genomic_DNA"/>
</dbReference>
<gene>
    <name evidence="1" type="ORF">C4F50_15655</name>
</gene>
<proteinExistence type="predicted"/>